<dbReference type="InterPro" id="IPR036086">
    <property type="entry name" value="ParB/Sulfiredoxin_sf"/>
</dbReference>
<name>A0A1G9HYV8_9FIRM</name>
<accession>A0A1G9HYV8</accession>
<dbReference type="Proteomes" id="UP000199476">
    <property type="component" value="Unassembled WGS sequence"/>
</dbReference>
<dbReference type="OrthoDB" id="979191at2"/>
<reference evidence="1 2" key="1">
    <citation type="submission" date="2016-10" db="EMBL/GenBank/DDBJ databases">
        <authorList>
            <person name="de Groot N.N."/>
        </authorList>
    </citation>
    <scope>NUCLEOTIDE SEQUENCE [LARGE SCALE GENOMIC DNA]</scope>
    <source>
        <strain evidence="1 2">SLAS-1</strain>
    </source>
</reference>
<dbReference type="EMBL" id="FNGO01000002">
    <property type="protein sequence ID" value="SDL18170.1"/>
    <property type="molecule type" value="Genomic_DNA"/>
</dbReference>
<organism evidence="1 2">
    <name type="scientific">Halarsenatibacter silvermanii</name>
    <dbReference type="NCBI Taxonomy" id="321763"/>
    <lineage>
        <taxon>Bacteria</taxon>
        <taxon>Bacillati</taxon>
        <taxon>Bacillota</taxon>
        <taxon>Clostridia</taxon>
        <taxon>Halanaerobiales</taxon>
        <taxon>Halarsenatibacteraceae</taxon>
        <taxon>Halarsenatibacter</taxon>
    </lineage>
</organism>
<sequence>MSFNNIKKYLEQKGEPQYVIKDIIRKSNIIKFIWCNSYKKEIKRSDFSSQIKKINLLDLLERKNLTELLLNRNIKIKNSKITNFYYKDFSSENCKLLYKESFRKNFIKKGAWDKNKMELIPNFYEKFDSVGPIAFKSMIQLFENDLPYNKTKEFKHKFNNENLNANICEKQYHKLYNKMKEEGYKSQKEMGNYIKGSKMLDEIRIAIDRNGKPGFIASGGNHRLAIAKILNIEKLPVIVDGVHSKWAKKCVEKYNKNDVLKAINQGLQNLGSK</sequence>
<protein>
    <recommendedName>
        <fullName evidence="3">ParB-like nuclease domain-containing protein</fullName>
    </recommendedName>
</protein>
<dbReference type="AlphaFoldDB" id="A0A1G9HYV8"/>
<evidence type="ECO:0008006" key="3">
    <source>
        <dbReference type="Google" id="ProtNLM"/>
    </source>
</evidence>
<evidence type="ECO:0000313" key="1">
    <source>
        <dbReference type="EMBL" id="SDL18170.1"/>
    </source>
</evidence>
<gene>
    <name evidence="1" type="ORF">SAMN04488692_10270</name>
</gene>
<evidence type="ECO:0000313" key="2">
    <source>
        <dbReference type="Proteomes" id="UP000199476"/>
    </source>
</evidence>
<dbReference type="SUPFAM" id="SSF110849">
    <property type="entry name" value="ParB/Sulfiredoxin"/>
    <property type="match status" value="1"/>
</dbReference>
<dbReference type="STRING" id="321763.SAMN04488692_10270"/>
<dbReference type="RefSeq" id="WP_089757911.1">
    <property type="nucleotide sequence ID" value="NZ_FNGO01000002.1"/>
</dbReference>
<keyword evidence="2" id="KW-1185">Reference proteome</keyword>
<proteinExistence type="predicted"/>